<dbReference type="STRING" id="97972.A0A2V1DV68"/>
<dbReference type="EMBL" id="KZ805349">
    <property type="protein sequence ID" value="PVI01956.1"/>
    <property type="molecule type" value="Genomic_DNA"/>
</dbReference>
<keyword evidence="2" id="KW-1185">Reference proteome</keyword>
<dbReference type="AlphaFoldDB" id="A0A2V1DV68"/>
<name>A0A2V1DV68_9PLEO</name>
<evidence type="ECO:0000313" key="2">
    <source>
        <dbReference type="Proteomes" id="UP000244855"/>
    </source>
</evidence>
<dbReference type="Proteomes" id="UP000244855">
    <property type="component" value="Unassembled WGS sequence"/>
</dbReference>
<reference evidence="1 2" key="1">
    <citation type="journal article" date="2018" name="Sci. Rep.">
        <title>Comparative genomics provides insights into the lifestyle and reveals functional heterogeneity of dark septate endophytic fungi.</title>
        <authorList>
            <person name="Knapp D.G."/>
            <person name="Nemeth J.B."/>
            <person name="Barry K."/>
            <person name="Hainaut M."/>
            <person name="Henrissat B."/>
            <person name="Johnson J."/>
            <person name="Kuo A."/>
            <person name="Lim J.H.P."/>
            <person name="Lipzen A."/>
            <person name="Nolan M."/>
            <person name="Ohm R.A."/>
            <person name="Tamas L."/>
            <person name="Grigoriev I.V."/>
            <person name="Spatafora J.W."/>
            <person name="Nagy L.G."/>
            <person name="Kovacs G.M."/>
        </authorList>
    </citation>
    <scope>NUCLEOTIDE SEQUENCE [LARGE SCALE GENOMIC DNA]</scope>
    <source>
        <strain evidence="1 2">DSE2036</strain>
    </source>
</reference>
<proteinExistence type="predicted"/>
<gene>
    <name evidence="1" type="ORF">DM02DRAFT_670876</name>
</gene>
<organism evidence="1 2">
    <name type="scientific">Periconia macrospinosa</name>
    <dbReference type="NCBI Taxonomy" id="97972"/>
    <lineage>
        <taxon>Eukaryota</taxon>
        <taxon>Fungi</taxon>
        <taxon>Dikarya</taxon>
        <taxon>Ascomycota</taxon>
        <taxon>Pezizomycotina</taxon>
        <taxon>Dothideomycetes</taxon>
        <taxon>Pleosporomycetidae</taxon>
        <taxon>Pleosporales</taxon>
        <taxon>Massarineae</taxon>
        <taxon>Periconiaceae</taxon>
        <taxon>Periconia</taxon>
    </lineage>
</organism>
<sequence>MTAAKLESLPSIALDFICEYLDSTNPHQRHIFNFSLVSRSCFAVAHRHRCRQVCIRMNSAETIKEDLEMWKRVLGKDGKRHVRHVKLTTGLAPRGRPIRETLEFRKVPTRDYIFTGDRHPAFEKMNLEAKMHAKDDVFLEPPYIWSKSGRLLRSIVFNWMNGYYTAPDEKKAVQQELPGFLSSLPGLKILVWSCLGQIPSCIMDILNTGNIQLRNYNLVLPSVCTQSKFYQTTKDLDECRVALYENTTHLSTIFRQFSDNLSRNNEFGFEPEALIQVLSASSKLTDFTDFEELRSFSIQVEPEEGLQKMLGMASKGAFTSLKSLDIVLVDWYEGFEGVENGLKSLNLLLTKIAALGSFRLRIRSGSTARPPILSFQVLPSLTRFSMTKLLVGQFKPNHQDIIKLAQSLPNLRHLELCMHRSHGDSHETDCYRALGSFTRLENLDVHLVFDNTVEETKNMVYFNNRAEMLEAIENIRLRLINYAIDDFLACQIFRVISRSQAATKSSGIPSLGSLRLIPSIHRRPDGEDAESDIDVLHDKFTLFFRLLARTLVCTSHQIDTKGAQGVHVKELFSRTEENGLRNCISKMEDGIGVRFLNVAWLELWPEATGDMWFKNWHSFPLEECE</sequence>
<dbReference type="OrthoDB" id="3945550at2759"/>
<evidence type="ECO:0000313" key="1">
    <source>
        <dbReference type="EMBL" id="PVI01956.1"/>
    </source>
</evidence>
<accession>A0A2V1DV68</accession>
<protein>
    <submittedName>
        <fullName evidence="1">Uncharacterized protein</fullName>
    </submittedName>
</protein>